<reference evidence="4" key="1">
    <citation type="submission" date="2020-11" db="EMBL/GenBank/DDBJ databases">
        <authorList>
            <person name="Tran Van P."/>
        </authorList>
    </citation>
    <scope>NUCLEOTIDE SEQUENCE</scope>
</reference>
<gene>
    <name evidence="4" type="ORF">TDIB3V08_LOCUS8074</name>
</gene>
<dbReference type="AlphaFoldDB" id="A0A7R8ZE09"/>
<name>A0A7R8ZE09_TIMDO</name>
<feature type="compositionally biased region" description="Low complexity" evidence="1">
    <location>
        <begin position="956"/>
        <end position="965"/>
    </location>
</feature>
<dbReference type="Pfam" id="PF08434">
    <property type="entry name" value="CLCA"/>
    <property type="match status" value="1"/>
</dbReference>
<dbReference type="SUPFAM" id="SSF53300">
    <property type="entry name" value="vWA-like"/>
    <property type="match status" value="1"/>
</dbReference>
<evidence type="ECO:0000259" key="3">
    <source>
        <dbReference type="Pfam" id="PF08434"/>
    </source>
</evidence>
<accession>A0A7R8ZE09</accession>
<feature type="transmembrane region" description="Helical" evidence="2">
    <location>
        <begin position="787"/>
        <end position="810"/>
    </location>
</feature>
<feature type="domain" description="Calcium-activated chloride channel N-terminal" evidence="3">
    <location>
        <begin position="7"/>
        <end position="138"/>
    </location>
</feature>
<sequence length="976" mass="106954">MIYLSYKQLKEPQDLDRLFVQQWAKYRYGVFDEVGYVADPVYPICHQGDSGRSQITGCSDLSIEDTGVCDSTNSLYNVTTLVHPEATSSIMFAATAPQVIRFCDSGTHNRYSPTKHNLVCDRRSTMDVILQHPDFANNIIDEKRVSNTTPVFHYKRRSVTRYVLVIEDTKDMLVRESWSFLRLAMRKWTVNDLPGNTEVGLVLTNETSSSQLHNLSPLTDQNARDLIIANIPFTPGDSHAAACLQCGIHTALQMLKSRATTHGPASSVIVLIAPGMDHSLNINSVLAEASDIRARITTINYPSIVRPRSLDALAAGTGAPAFTVQESKYNVAISLLSTYFKLTNVMFSIATQFYQGSSTGMPIEIHRREITDDGRSTVTGSFVLDESLGEPARFTIFTHSTDNPLIRGISLVSPSQNVYSSRYDFLLIIKLMSLHATINETGTWTYTIERFPGNPQPHYVQVMATPRSKVAPVVRARSWTSQGVTPLILYTEVKRGDYPVLGARIEVLVNKPAMNGTNLYRDKFELLDTGSGDPDLTKGDGIYSRYFTPMRGGPGLYTFEIMVTDNSNTAYAWHETILVQSLEAGPPCCGSLVPTPAVQPLSPFQRVLPPISITFTPDDVASQPFVGRIGDLRGEILASELKARLTWTAPDMGGLPVSRYELRFAHSVTDIVDRFETASEVWDYGSPFPLPPGSETVFTMDLTRNPSLLDIPLFVSIRGFADSANNSPGGPISNWVRIMVPSPPPPPPPPSTASTSTYDLSSWPLDGAQDETIIPRIAQSMDFGLELILPIVGGIALLMILIVVCYLCMLRRRNGNAVKKQSGKDKHVGNGKQLSSPNASITIVPSSPSQNSPGNNNTSSGTLVRGRTLSPYQSWTASQLLHEHERRHSPYGQTGEDLISNGSHAQLPPPVPPLPAFNHQHSGGYPSGPIYGVHPGTFVNGGYHRNGSMVPFNPSLQGSLSSVSSGDRKKRNVTMV</sequence>
<evidence type="ECO:0000313" key="4">
    <source>
        <dbReference type="EMBL" id="CAD7201883.1"/>
    </source>
</evidence>
<keyword evidence="2" id="KW-0812">Transmembrane</keyword>
<evidence type="ECO:0000256" key="1">
    <source>
        <dbReference type="SAM" id="MobiDB-lite"/>
    </source>
</evidence>
<protein>
    <recommendedName>
        <fullName evidence="3">Calcium-activated chloride channel N-terminal domain-containing protein</fullName>
    </recommendedName>
</protein>
<dbReference type="EMBL" id="OA568782">
    <property type="protein sequence ID" value="CAD7201883.1"/>
    <property type="molecule type" value="Genomic_DNA"/>
</dbReference>
<dbReference type="Gene3D" id="3.40.50.410">
    <property type="entry name" value="von Willebrand factor, type A domain"/>
    <property type="match status" value="1"/>
</dbReference>
<feature type="compositionally biased region" description="Low complexity" evidence="1">
    <location>
        <begin position="845"/>
        <end position="862"/>
    </location>
</feature>
<keyword evidence="2" id="KW-0472">Membrane</keyword>
<proteinExistence type="predicted"/>
<organism evidence="4">
    <name type="scientific">Timema douglasi</name>
    <name type="common">Walking stick</name>
    <dbReference type="NCBI Taxonomy" id="61478"/>
    <lineage>
        <taxon>Eukaryota</taxon>
        <taxon>Metazoa</taxon>
        <taxon>Ecdysozoa</taxon>
        <taxon>Arthropoda</taxon>
        <taxon>Hexapoda</taxon>
        <taxon>Insecta</taxon>
        <taxon>Pterygota</taxon>
        <taxon>Neoptera</taxon>
        <taxon>Polyneoptera</taxon>
        <taxon>Phasmatodea</taxon>
        <taxon>Timematodea</taxon>
        <taxon>Timematoidea</taxon>
        <taxon>Timematidae</taxon>
        <taxon>Timema</taxon>
    </lineage>
</organism>
<feature type="region of interest" description="Disordered" evidence="1">
    <location>
        <begin position="816"/>
        <end position="865"/>
    </location>
</feature>
<dbReference type="InterPro" id="IPR013642">
    <property type="entry name" value="CLCA_N"/>
</dbReference>
<keyword evidence="2" id="KW-1133">Transmembrane helix</keyword>
<dbReference type="InterPro" id="IPR036465">
    <property type="entry name" value="vWFA_dom_sf"/>
</dbReference>
<dbReference type="GO" id="GO:0032991">
    <property type="term" value="C:protein-containing complex"/>
    <property type="evidence" value="ECO:0007669"/>
    <property type="project" value="UniProtKB-ARBA"/>
</dbReference>
<feature type="region of interest" description="Disordered" evidence="1">
    <location>
        <begin position="956"/>
        <end position="976"/>
    </location>
</feature>
<evidence type="ECO:0000256" key="2">
    <source>
        <dbReference type="SAM" id="Phobius"/>
    </source>
</evidence>
<feature type="compositionally biased region" description="Polar residues" evidence="1">
    <location>
        <begin position="832"/>
        <end position="844"/>
    </location>
</feature>